<organism evidence="11 12">
    <name type="scientific">Gloeothece citriformis (strain PCC 7424)</name>
    <name type="common">Cyanothece sp. (strain PCC 7424)</name>
    <dbReference type="NCBI Taxonomy" id="65393"/>
    <lineage>
        <taxon>Bacteria</taxon>
        <taxon>Bacillati</taxon>
        <taxon>Cyanobacteriota</taxon>
        <taxon>Cyanophyceae</taxon>
        <taxon>Oscillatoriophycideae</taxon>
        <taxon>Chroococcales</taxon>
        <taxon>Aphanothecaceae</taxon>
        <taxon>Gloeothece</taxon>
        <taxon>Gloeothece citriformis</taxon>
    </lineage>
</organism>
<keyword evidence="5 9" id="KW-0812">Transmembrane</keyword>
<evidence type="ECO:0000256" key="3">
    <source>
        <dbReference type="ARBA" id="ARBA00022449"/>
    </source>
</evidence>
<feature type="transmembrane region" description="Helical" evidence="9">
    <location>
        <begin position="233"/>
        <end position="262"/>
    </location>
</feature>
<dbReference type="Proteomes" id="UP000002384">
    <property type="component" value="Chromosome"/>
</dbReference>
<feature type="transmembrane region" description="Helical" evidence="9">
    <location>
        <begin position="283"/>
        <end position="304"/>
    </location>
</feature>
<evidence type="ECO:0000256" key="1">
    <source>
        <dbReference type="ARBA" id="ARBA00004651"/>
    </source>
</evidence>
<feature type="transmembrane region" description="Helical" evidence="9">
    <location>
        <begin position="84"/>
        <end position="110"/>
    </location>
</feature>
<dbReference type="AlphaFoldDB" id="B7KDX3"/>
<keyword evidence="3" id="KW-0050">Antiport</keyword>
<dbReference type="RefSeq" id="WP_015955267.1">
    <property type="nucleotide sequence ID" value="NC_011729.1"/>
</dbReference>
<sequence length="406" mass="43631">MPSTELICLVGAILLLVSIFASKLANKVGIPALLFFLLIGWLVGNFGGVSVYDPVVAKFIGDFALIFILFTGGLSTHWTEIRPIMWQALTLSTVGVFITMILLGTFAWFILGSYSTFLIGVEGISIPQGLLLGAIISSTDAAAVFSVLRSSNIGLSGNLQPLLELESSSNDPMAVLLTTIIIGLLTGENTSFINSGISLILQLVMGAVFGFGMGQFVIWLLNQLNLNAQGLYSVATIALVLLAYSLSSFLGGNGFLAVYIAGIVMGNRKFIHQEYISDFHDGFAWLMQIIMFLTLGMLSVPYSAELSSLASVAIVISLFLMFVARPLSIFISLAWTKIPFKEKLFVSWVGLRGSVPIVLATFPLAANIEEAGEIFVIVTFVVVMSVLIQGFSLVPVARRFGLAISE</sequence>
<keyword evidence="4" id="KW-1003">Cell membrane</keyword>
<dbReference type="PANTHER" id="PTHR32507:SF7">
    <property type="entry name" value="K(+)_H(+) ANTIPORTER NHAP2"/>
    <property type="match status" value="1"/>
</dbReference>
<feature type="transmembrane region" description="Helical" evidence="9">
    <location>
        <begin position="31"/>
        <end position="52"/>
    </location>
</feature>
<keyword evidence="2" id="KW-0813">Transport</keyword>
<dbReference type="NCBIfam" id="NF003715">
    <property type="entry name" value="PRK05326.1-2"/>
    <property type="match status" value="1"/>
</dbReference>
<keyword evidence="12" id="KW-1185">Reference proteome</keyword>
<dbReference type="eggNOG" id="COG3263">
    <property type="taxonomic scope" value="Bacteria"/>
</dbReference>
<dbReference type="GO" id="GO:0005886">
    <property type="term" value="C:plasma membrane"/>
    <property type="evidence" value="ECO:0007669"/>
    <property type="project" value="UniProtKB-SubCell"/>
</dbReference>
<evidence type="ECO:0000256" key="5">
    <source>
        <dbReference type="ARBA" id="ARBA00022692"/>
    </source>
</evidence>
<keyword evidence="6 9" id="KW-1133">Transmembrane helix</keyword>
<dbReference type="PANTHER" id="PTHR32507">
    <property type="entry name" value="NA(+)/H(+) ANTIPORTER 1"/>
    <property type="match status" value="1"/>
</dbReference>
<proteinExistence type="predicted"/>
<dbReference type="NCBIfam" id="NF003716">
    <property type="entry name" value="PRK05326.1-3"/>
    <property type="match status" value="1"/>
</dbReference>
<feature type="transmembrane region" description="Helical" evidence="9">
    <location>
        <begin position="130"/>
        <end position="148"/>
    </location>
</feature>
<gene>
    <name evidence="11" type="ordered locus">PCC7424_3272</name>
</gene>
<feature type="transmembrane region" description="Helical" evidence="9">
    <location>
        <begin position="310"/>
        <end position="333"/>
    </location>
</feature>
<dbReference type="InterPro" id="IPR038770">
    <property type="entry name" value="Na+/solute_symporter_sf"/>
</dbReference>
<feature type="transmembrane region" description="Helical" evidence="9">
    <location>
        <begin position="199"/>
        <end position="221"/>
    </location>
</feature>
<evidence type="ECO:0000313" key="11">
    <source>
        <dbReference type="EMBL" id="ACK71671.1"/>
    </source>
</evidence>
<feature type="transmembrane region" description="Helical" evidence="9">
    <location>
        <begin position="374"/>
        <end position="397"/>
    </location>
</feature>
<name>B7KDX3_GLOC7</name>
<evidence type="ECO:0000259" key="10">
    <source>
        <dbReference type="Pfam" id="PF00999"/>
    </source>
</evidence>
<dbReference type="HOGENOM" id="CLU_005912_9_0_3"/>
<dbReference type="InterPro" id="IPR006153">
    <property type="entry name" value="Cation/H_exchanger_TM"/>
</dbReference>
<dbReference type="GO" id="GO:0015297">
    <property type="term" value="F:antiporter activity"/>
    <property type="evidence" value="ECO:0007669"/>
    <property type="project" value="UniProtKB-KW"/>
</dbReference>
<feature type="domain" description="Cation/H+ exchanger transmembrane" evidence="10">
    <location>
        <begin position="16"/>
        <end position="398"/>
    </location>
</feature>
<feature type="transmembrane region" description="Helical" evidence="9">
    <location>
        <begin position="59"/>
        <end position="78"/>
    </location>
</feature>
<evidence type="ECO:0000256" key="2">
    <source>
        <dbReference type="ARBA" id="ARBA00022448"/>
    </source>
</evidence>
<evidence type="ECO:0000256" key="4">
    <source>
        <dbReference type="ARBA" id="ARBA00022475"/>
    </source>
</evidence>
<evidence type="ECO:0000313" key="12">
    <source>
        <dbReference type="Proteomes" id="UP000002384"/>
    </source>
</evidence>
<keyword evidence="8 9" id="KW-0472">Membrane</keyword>
<protein>
    <submittedName>
        <fullName evidence="11">Sodium/hydrogen exchanger</fullName>
    </submittedName>
</protein>
<evidence type="ECO:0000256" key="6">
    <source>
        <dbReference type="ARBA" id="ARBA00022989"/>
    </source>
</evidence>
<comment type="subcellular location">
    <subcellularLocation>
        <location evidence="1">Cell membrane</location>
        <topology evidence="1">Multi-pass membrane protein</topology>
    </subcellularLocation>
</comment>
<keyword evidence="7" id="KW-0406">Ion transport</keyword>
<dbReference type="Gene3D" id="1.20.1530.20">
    <property type="match status" value="1"/>
</dbReference>
<evidence type="ECO:0000256" key="7">
    <source>
        <dbReference type="ARBA" id="ARBA00023065"/>
    </source>
</evidence>
<evidence type="ECO:0000256" key="9">
    <source>
        <dbReference type="SAM" id="Phobius"/>
    </source>
</evidence>
<dbReference type="GO" id="GO:1902600">
    <property type="term" value="P:proton transmembrane transport"/>
    <property type="evidence" value="ECO:0007669"/>
    <property type="project" value="InterPro"/>
</dbReference>
<dbReference type="STRING" id="65393.PCC7424_3272"/>
<reference evidence="12" key="1">
    <citation type="journal article" date="2011" name="MBio">
        <title>Novel metabolic attributes of the genus Cyanothece, comprising a group of unicellular nitrogen-fixing Cyanobacteria.</title>
        <authorList>
            <person name="Bandyopadhyay A."/>
            <person name="Elvitigala T."/>
            <person name="Welsh E."/>
            <person name="Stockel J."/>
            <person name="Liberton M."/>
            <person name="Min H."/>
            <person name="Sherman L.A."/>
            <person name="Pakrasi H.B."/>
        </authorList>
    </citation>
    <scope>NUCLEOTIDE SEQUENCE [LARGE SCALE GENOMIC DNA]</scope>
    <source>
        <strain evidence="12">PCC 7424</strain>
    </source>
</reference>
<dbReference type="OrthoDB" id="9810759at2"/>
<evidence type="ECO:0000256" key="8">
    <source>
        <dbReference type="ARBA" id="ARBA00023136"/>
    </source>
</evidence>
<dbReference type="EMBL" id="CP001291">
    <property type="protein sequence ID" value="ACK71671.1"/>
    <property type="molecule type" value="Genomic_DNA"/>
</dbReference>
<feature type="transmembrane region" description="Helical" evidence="9">
    <location>
        <begin position="345"/>
        <end position="368"/>
    </location>
</feature>
<accession>B7KDX3</accession>
<dbReference type="KEGG" id="cyc:PCC7424_3272"/>
<dbReference type="Pfam" id="PF00999">
    <property type="entry name" value="Na_H_Exchanger"/>
    <property type="match status" value="1"/>
</dbReference>